<dbReference type="AlphaFoldDB" id="I2H556"/>
<dbReference type="Pfam" id="PF13445">
    <property type="entry name" value="zf-RING_UBOX"/>
    <property type="match status" value="1"/>
</dbReference>
<evidence type="ECO:0000256" key="3">
    <source>
        <dbReference type="ARBA" id="ARBA00022723"/>
    </source>
</evidence>
<dbReference type="KEGG" id="tbl:TBLA_0E04560"/>
<dbReference type="InterPro" id="IPR027370">
    <property type="entry name" value="Znf-RING_euk"/>
</dbReference>
<dbReference type="PROSITE" id="PS50089">
    <property type="entry name" value="ZF_RING_2"/>
    <property type="match status" value="1"/>
</dbReference>
<keyword evidence="11" id="KW-1185">Reference proteome</keyword>
<dbReference type="InterPro" id="IPR001841">
    <property type="entry name" value="Znf_RING"/>
</dbReference>
<dbReference type="PROSITE" id="PS00518">
    <property type="entry name" value="ZF_RING_1"/>
    <property type="match status" value="1"/>
</dbReference>
<dbReference type="GO" id="GO:0061630">
    <property type="term" value="F:ubiquitin protein ligase activity"/>
    <property type="evidence" value="ECO:0007669"/>
    <property type="project" value="EnsemblFungi"/>
</dbReference>
<dbReference type="GO" id="GO:0000976">
    <property type="term" value="F:transcription cis-regulatory region binding"/>
    <property type="evidence" value="ECO:0007669"/>
    <property type="project" value="TreeGrafter"/>
</dbReference>
<dbReference type="GO" id="GO:0070651">
    <property type="term" value="P:nonfunctional rRNA decay"/>
    <property type="evidence" value="ECO:0007669"/>
    <property type="project" value="EnsemblFungi"/>
</dbReference>
<reference evidence="10 11" key="1">
    <citation type="journal article" date="2011" name="Proc. Natl. Acad. Sci. U.S.A.">
        <title>Evolutionary erosion of yeast sex chromosomes by mating-type switching accidents.</title>
        <authorList>
            <person name="Gordon J.L."/>
            <person name="Armisen D."/>
            <person name="Proux-Wera E."/>
            <person name="Oheigeartaigh S.S."/>
            <person name="Byrne K.P."/>
            <person name="Wolfe K.H."/>
        </authorList>
    </citation>
    <scope>NUCLEOTIDE SEQUENCE [LARGE SCALE GENOMIC DNA]</scope>
    <source>
        <strain evidence="11">ATCC 34711 / CBS 6284 / DSM 70876 / NBRC 10599 / NRRL Y-10934 / UCD 77-7</strain>
    </source>
</reference>
<feature type="coiled-coil region" evidence="7">
    <location>
        <begin position="518"/>
        <end position="552"/>
    </location>
</feature>
<keyword evidence="3" id="KW-0479">Metal-binding</keyword>
<feature type="compositionally biased region" description="Low complexity" evidence="8">
    <location>
        <begin position="590"/>
        <end position="604"/>
    </location>
</feature>
<keyword evidence="4 6" id="KW-0863">Zinc-finger</keyword>
<evidence type="ECO:0000256" key="6">
    <source>
        <dbReference type="PROSITE-ProRule" id="PRU00175"/>
    </source>
</evidence>
<dbReference type="RefSeq" id="XP_004181027.1">
    <property type="nucleotide sequence ID" value="XM_004180979.1"/>
</dbReference>
<dbReference type="EMBL" id="HE806320">
    <property type="protein sequence ID" value="CCH61508.1"/>
    <property type="molecule type" value="Genomic_DNA"/>
</dbReference>
<evidence type="ECO:0000256" key="7">
    <source>
        <dbReference type="SAM" id="Coils"/>
    </source>
</evidence>
<dbReference type="InParanoid" id="I2H556"/>
<dbReference type="Gene3D" id="3.30.40.10">
    <property type="entry name" value="Zinc/RING finger domain, C3HC4 (zinc finger)"/>
    <property type="match status" value="1"/>
</dbReference>
<dbReference type="InterPro" id="IPR013083">
    <property type="entry name" value="Znf_RING/FYVE/PHD"/>
</dbReference>
<feature type="compositionally biased region" description="Basic and acidic residues" evidence="8">
    <location>
        <begin position="1"/>
        <end position="16"/>
    </location>
</feature>
<comment type="subcellular location">
    <subcellularLocation>
        <location evidence="1">Cytoplasm</location>
    </subcellularLocation>
</comment>
<keyword evidence="2" id="KW-0963">Cytoplasm</keyword>
<feature type="region of interest" description="Disordered" evidence="8">
    <location>
        <begin position="649"/>
        <end position="682"/>
    </location>
</feature>
<name>I2H556_HENB6</name>
<dbReference type="FunCoup" id="I2H556">
    <property type="interactions" value="618"/>
</dbReference>
<organism evidence="10 11">
    <name type="scientific">Henningerozyma blattae (strain ATCC 34711 / CBS 6284 / DSM 70876 / NBRC 10599 / NRRL Y-10934 / UCD 77-7)</name>
    <name type="common">Yeast</name>
    <name type="synonym">Tetrapisispora blattae</name>
    <dbReference type="NCBI Taxonomy" id="1071380"/>
    <lineage>
        <taxon>Eukaryota</taxon>
        <taxon>Fungi</taxon>
        <taxon>Dikarya</taxon>
        <taxon>Ascomycota</taxon>
        <taxon>Saccharomycotina</taxon>
        <taxon>Saccharomycetes</taxon>
        <taxon>Saccharomycetales</taxon>
        <taxon>Saccharomycetaceae</taxon>
        <taxon>Henningerozyma</taxon>
    </lineage>
</organism>
<evidence type="ECO:0000256" key="8">
    <source>
        <dbReference type="SAM" id="MobiDB-lite"/>
    </source>
</evidence>
<feature type="compositionally biased region" description="Polar residues" evidence="8">
    <location>
        <begin position="62"/>
        <end position="82"/>
    </location>
</feature>
<dbReference type="OMA" id="QFDEQDF"/>
<dbReference type="GO" id="GO:0008270">
    <property type="term" value="F:zinc ion binding"/>
    <property type="evidence" value="ECO:0007669"/>
    <property type="project" value="UniProtKB-KW"/>
</dbReference>
<dbReference type="Proteomes" id="UP000002866">
    <property type="component" value="Chromosome 5"/>
</dbReference>
<feature type="region of interest" description="Disordered" evidence="8">
    <location>
        <begin position="1"/>
        <end position="84"/>
    </location>
</feature>
<dbReference type="HOGENOM" id="CLU_011811_0_0_1"/>
<dbReference type="InterPro" id="IPR017907">
    <property type="entry name" value="Znf_RING_CS"/>
</dbReference>
<feature type="domain" description="RING-type" evidence="9">
    <location>
        <begin position="202"/>
        <end position="256"/>
    </location>
</feature>
<dbReference type="InterPro" id="IPR039739">
    <property type="entry name" value="MAG2/RNF10"/>
</dbReference>
<evidence type="ECO:0000256" key="2">
    <source>
        <dbReference type="ARBA" id="ARBA00022490"/>
    </source>
</evidence>
<evidence type="ECO:0000256" key="5">
    <source>
        <dbReference type="ARBA" id="ARBA00022833"/>
    </source>
</evidence>
<feature type="compositionally biased region" description="Polar residues" evidence="8">
    <location>
        <begin position="649"/>
        <end position="670"/>
    </location>
</feature>
<evidence type="ECO:0000259" key="9">
    <source>
        <dbReference type="PROSITE" id="PS50089"/>
    </source>
</evidence>
<dbReference type="SUPFAM" id="SSF57850">
    <property type="entry name" value="RING/U-box"/>
    <property type="match status" value="1"/>
</dbReference>
<keyword evidence="5" id="KW-0862">Zinc</keyword>
<dbReference type="GO" id="GO:0045944">
    <property type="term" value="P:positive regulation of transcription by RNA polymerase II"/>
    <property type="evidence" value="ECO:0007669"/>
    <property type="project" value="TreeGrafter"/>
</dbReference>
<dbReference type="GO" id="GO:0022626">
    <property type="term" value="C:cytosolic ribosome"/>
    <property type="evidence" value="ECO:0007669"/>
    <property type="project" value="EnsemblFungi"/>
</dbReference>
<feature type="region of interest" description="Disordered" evidence="8">
    <location>
        <begin position="584"/>
        <end position="609"/>
    </location>
</feature>
<proteinExistence type="predicted"/>
<accession>I2H556</accession>
<dbReference type="OrthoDB" id="302966at2759"/>
<dbReference type="GeneID" id="14496581"/>
<evidence type="ECO:0000256" key="4">
    <source>
        <dbReference type="ARBA" id="ARBA00022771"/>
    </source>
</evidence>
<sequence length="693" mass="79179">MENSEKNMDGGEDSKKGPIPSKNNKRQGLSKSKNKFSDNKKTTNQIGNSKNNNNRHQKKENSGNGSYRNKNYQRSGSGQEFNLDNDDYDWDASIQQELEHGNFKLRGRKARVSIDHLLDFHLPEHDQVYTKHNKGSGRGTRSRRNKFENDEHIHLHGDSYVNATYKLLVDGSYDYSEQKLDPNIPIPQEKIVRVVIPKGQNCPICLTDEPVAPHMVTCGHIFCLSCLITFFAQEEVIKNKDTGYVKPKKYKDCPLCGSIIRQKNIKAAIFQKDSDYANGTDTVMLPGKEVTFELVCRPHGSMLPLPVKLGLDPVKVGDFPPVNFEQLIPYARIMKCNRSYSLQLLQDDLEAIQNQLDIDKALYNDNGKAANAAIEDINERIMLILTEEESSPESQLSTSHIEKKLQTLNLDGTTNLKDTYDEASAYFFFQTSFQSSIKFFLSPLDVKILLAAFNSYSKCPNILKVKIENIHYGTVATEKLIYRYKYISHLPLGTEIAYVDIDWRNNEILPKEVYKQFANELKQRHRQFTIKMQREDNEKKKYQTKLEQEQAEFYKRENSSMPLFDETASRSSLNTSDIILDSLLSQGPRKSSTSTSKSTKASSTPIRSRKENTIWGTSISVVQNEKQYQEEKEFEDMLLKRIQGTNQTVPLNTDMDSLESTASKDSNQPLQAGKKGKKKKEKIILFSNGQRTF</sequence>
<dbReference type="STRING" id="1071380.I2H556"/>
<dbReference type="FunFam" id="3.30.40.10:FF:000595">
    <property type="entry name" value="MAG2p Cytoplasmic protein"/>
    <property type="match status" value="1"/>
</dbReference>
<keyword evidence="7" id="KW-0175">Coiled coil</keyword>
<dbReference type="PANTHER" id="PTHR12983:SF9">
    <property type="entry name" value="E3 UBIQUITIN-PROTEIN LIGASE RNF10"/>
    <property type="match status" value="1"/>
</dbReference>
<dbReference type="eggNOG" id="KOG2164">
    <property type="taxonomic scope" value="Eukaryota"/>
</dbReference>
<dbReference type="SMART" id="SM00184">
    <property type="entry name" value="RING"/>
    <property type="match status" value="1"/>
</dbReference>
<dbReference type="GO" id="GO:0006513">
    <property type="term" value="P:protein monoubiquitination"/>
    <property type="evidence" value="ECO:0007669"/>
    <property type="project" value="EnsemblFungi"/>
</dbReference>
<dbReference type="PANTHER" id="PTHR12983">
    <property type="entry name" value="RING FINGER 10 FAMILY MEMBER"/>
    <property type="match status" value="1"/>
</dbReference>
<evidence type="ECO:0000256" key="1">
    <source>
        <dbReference type="ARBA" id="ARBA00004496"/>
    </source>
</evidence>
<gene>
    <name evidence="10" type="primary">TBLA0E04560</name>
    <name evidence="10" type="ORF">TBLA_0E04560</name>
</gene>
<evidence type="ECO:0000313" key="11">
    <source>
        <dbReference type="Proteomes" id="UP000002866"/>
    </source>
</evidence>
<evidence type="ECO:0000313" key="10">
    <source>
        <dbReference type="EMBL" id="CCH61508.1"/>
    </source>
</evidence>
<protein>
    <recommendedName>
        <fullName evidence="9">RING-type domain-containing protein</fullName>
    </recommendedName>
</protein>